<dbReference type="InterPro" id="IPR016156">
    <property type="entry name" value="FAD/NAD-linked_Rdtase_dimer_sf"/>
</dbReference>
<dbReference type="PIRSF" id="PIRSF000350">
    <property type="entry name" value="Mercury_reductase_MerA"/>
    <property type="match status" value="1"/>
</dbReference>
<dbReference type="HOGENOM" id="CLU_016755_1_2_14"/>
<evidence type="ECO:0000256" key="3">
    <source>
        <dbReference type="ARBA" id="ARBA00022827"/>
    </source>
</evidence>
<keyword evidence="2 11" id="KW-0285">Flavoprotein</keyword>
<evidence type="ECO:0000256" key="5">
    <source>
        <dbReference type="ARBA" id="ARBA00023002"/>
    </source>
</evidence>
<dbReference type="InterPro" id="IPR023753">
    <property type="entry name" value="FAD/NAD-binding_dom"/>
</dbReference>
<dbReference type="InterPro" id="IPR004099">
    <property type="entry name" value="Pyr_nucl-diS_OxRdtase_dimer"/>
</dbReference>
<gene>
    <name evidence="14" type="ORF">VO56_01670</name>
</gene>
<keyword evidence="9" id="KW-0520">NAD</keyword>
<feature type="domain" description="FAD/NAD(P)-binding" evidence="13">
    <location>
        <begin position="2"/>
        <end position="320"/>
    </location>
</feature>
<feature type="binding site" evidence="9">
    <location>
        <position position="50"/>
    </location>
    <ligand>
        <name>FAD</name>
        <dbReference type="ChEBI" id="CHEBI:57692"/>
    </ligand>
</feature>
<evidence type="ECO:0000259" key="13">
    <source>
        <dbReference type="Pfam" id="PF07992"/>
    </source>
</evidence>
<keyword evidence="6" id="KW-1015">Disulfide bond</keyword>
<dbReference type="PANTHER" id="PTHR43014">
    <property type="entry name" value="MERCURIC REDUCTASE"/>
    <property type="match status" value="1"/>
</dbReference>
<name>A0A0D5ZJN8_9BACT</name>
<dbReference type="PANTHER" id="PTHR43014:SF4">
    <property type="entry name" value="PYRIDINE NUCLEOTIDE-DISULFIDE OXIDOREDUCTASE RCLA-RELATED"/>
    <property type="match status" value="1"/>
</dbReference>
<dbReference type="KEGG" id="mgb:VO56_01670"/>
<feature type="binding site" evidence="9">
    <location>
        <begin position="179"/>
        <end position="186"/>
    </location>
    <ligand>
        <name>NAD(+)</name>
        <dbReference type="ChEBI" id="CHEBI:57540"/>
    </ligand>
</feature>
<comment type="cofactor">
    <cofactor evidence="9">
        <name>FAD</name>
        <dbReference type="ChEBI" id="CHEBI:57692"/>
    </cofactor>
    <text evidence="9">Binds 1 FAD per subunit.</text>
</comment>
<dbReference type="Pfam" id="PF07992">
    <property type="entry name" value="Pyr_redox_2"/>
    <property type="match status" value="1"/>
</dbReference>
<feature type="disulfide bond" description="Redox-active" evidence="10">
    <location>
        <begin position="41"/>
        <end position="46"/>
    </location>
</feature>
<evidence type="ECO:0000256" key="11">
    <source>
        <dbReference type="RuleBase" id="RU003691"/>
    </source>
</evidence>
<dbReference type="PROSITE" id="PS00076">
    <property type="entry name" value="PYRIDINE_REDOX_1"/>
    <property type="match status" value="1"/>
</dbReference>
<feature type="binding site" evidence="9">
    <location>
        <position position="311"/>
    </location>
    <ligand>
        <name>FAD</name>
        <dbReference type="ChEBI" id="CHEBI:57692"/>
    </ligand>
</feature>
<dbReference type="Pfam" id="PF02852">
    <property type="entry name" value="Pyr_redox_dim"/>
    <property type="match status" value="1"/>
</dbReference>
<keyword evidence="3 9" id="KW-0274">FAD</keyword>
<evidence type="ECO:0000313" key="14">
    <source>
        <dbReference type="EMBL" id="AKA49957.1"/>
    </source>
</evidence>
<evidence type="ECO:0000256" key="1">
    <source>
        <dbReference type="ARBA" id="ARBA00007532"/>
    </source>
</evidence>
<dbReference type="AlphaFoldDB" id="A0A0D5ZJN8"/>
<evidence type="ECO:0000259" key="12">
    <source>
        <dbReference type="Pfam" id="PF02852"/>
    </source>
</evidence>
<keyword evidence="4" id="KW-0521">NADP</keyword>
<evidence type="ECO:0000256" key="10">
    <source>
        <dbReference type="PIRSR" id="PIRSR000350-4"/>
    </source>
</evidence>
<dbReference type="PATRIC" id="fig|29556.3.peg.339"/>
<dbReference type="EMBL" id="CP011021">
    <property type="protein sequence ID" value="AKA49957.1"/>
    <property type="molecule type" value="Genomic_DNA"/>
</dbReference>
<dbReference type="PRINTS" id="PR00411">
    <property type="entry name" value="PNDRDTASEI"/>
</dbReference>
<dbReference type="InterPro" id="IPR001100">
    <property type="entry name" value="Pyr_nuc-diS_OxRdtase"/>
</dbReference>
<keyword evidence="9" id="KW-0547">Nucleotide-binding</keyword>
<reference evidence="14 15" key="1">
    <citation type="journal article" date="2015" name="Genome Announc.">
        <title>Complete Genome Sequence of Mycoplasma meleagridis, a Possible Emerging Pathogen in Chickens.</title>
        <authorList>
            <person name="Abolnik C."/>
        </authorList>
    </citation>
    <scope>NUCLEOTIDE SEQUENCE [LARGE SCALE GENOMIC DNA]</scope>
    <source>
        <strain evidence="14 15">B2096 8B</strain>
    </source>
</reference>
<dbReference type="SUPFAM" id="SSF51905">
    <property type="entry name" value="FAD/NAD(P)-binding domain"/>
    <property type="match status" value="1"/>
</dbReference>
<feature type="binding site" evidence="9">
    <location>
        <position position="270"/>
    </location>
    <ligand>
        <name>NAD(+)</name>
        <dbReference type="ChEBI" id="CHEBI:57540"/>
    </ligand>
</feature>
<dbReference type="InterPro" id="IPR036188">
    <property type="entry name" value="FAD/NAD-bd_sf"/>
</dbReference>
<dbReference type="PRINTS" id="PR00368">
    <property type="entry name" value="FADPNR"/>
</dbReference>
<evidence type="ECO:0000256" key="6">
    <source>
        <dbReference type="ARBA" id="ARBA00023157"/>
    </source>
</evidence>
<dbReference type="Gene3D" id="3.50.50.60">
    <property type="entry name" value="FAD/NAD(P)-binding domain"/>
    <property type="match status" value="2"/>
</dbReference>
<evidence type="ECO:0000256" key="2">
    <source>
        <dbReference type="ARBA" id="ARBA00022630"/>
    </source>
</evidence>
<feature type="active site" description="Proton acceptor" evidence="8">
    <location>
        <position position="445"/>
    </location>
</feature>
<evidence type="ECO:0000256" key="8">
    <source>
        <dbReference type="PIRSR" id="PIRSR000350-2"/>
    </source>
</evidence>
<evidence type="ECO:0000256" key="7">
    <source>
        <dbReference type="ARBA" id="ARBA00023284"/>
    </source>
</evidence>
<feature type="domain" description="Pyridine nucleotide-disulphide oxidoreductase dimerisation" evidence="12">
    <location>
        <begin position="348"/>
        <end position="453"/>
    </location>
</feature>
<dbReference type="GO" id="GO:0016668">
    <property type="term" value="F:oxidoreductase activity, acting on a sulfur group of donors, NAD(P) as acceptor"/>
    <property type="evidence" value="ECO:0007669"/>
    <property type="project" value="InterPro"/>
</dbReference>
<protein>
    <submittedName>
        <fullName evidence="14">Mercuric reductase</fullName>
    </submittedName>
</protein>
<evidence type="ECO:0000256" key="4">
    <source>
        <dbReference type="ARBA" id="ARBA00022857"/>
    </source>
</evidence>
<comment type="similarity">
    <text evidence="1 11">Belongs to the class-I pyridine nucleotide-disulfide oxidoreductase family.</text>
</comment>
<dbReference type="GO" id="GO:0050660">
    <property type="term" value="F:flavin adenine dinucleotide binding"/>
    <property type="evidence" value="ECO:0007669"/>
    <property type="project" value="TreeGrafter"/>
</dbReference>
<sequence length="457" mass="51320">MYDLIVIGWGKAGKTLANKLGSQGQKIALIEKDPKMYGGTCINVGCLPTKSLVHDAKVVSQMRSLGIENNYQVNSAFFKKAMEHKKNLVKKLNKVNFDILENNPNVDLYLGDASFESENSIKVRKHDNQEIILEAKKILINTGATPNKLSIEGSESKNILTSEQLLELDELPKDILVIGAGFIGLEFASIFNHFGSNVQIFQKGNMFLPSEDQSDADAIKESLTKRGVKIDFDIDLIKFVDLKNNKTKVVYNQNDQIKEAVFDKILFAIGRRPNTDGLNLEKANIKLNERGIIISNNLLQTTNKNVYVAGDVKGGYQFTYISLDDSRIIYPQLANLEVSYTKDDRKYVPFASFIDPTYARAGLNEKEAKAKGIEFTVKYLPSLKIPKAHVIRETEGYYKVLIDKEGYIIGAIVFNYEAHEIINLLSVAIKYKIKASELKDFIYVHPNFTEALNDVLS</sequence>
<dbReference type="SUPFAM" id="SSF55424">
    <property type="entry name" value="FAD/NAD-linked reductases, dimerisation (C-terminal) domain"/>
    <property type="match status" value="1"/>
</dbReference>
<keyword evidence="7 11" id="KW-0676">Redox-active center</keyword>
<keyword evidence="5 11" id="KW-0560">Oxidoreductase</keyword>
<dbReference type="Proteomes" id="UP000032722">
    <property type="component" value="Chromosome"/>
</dbReference>
<organism evidence="15">
    <name type="scientific">Mycoplasmopsis gallinacea</name>
    <dbReference type="NCBI Taxonomy" id="29556"/>
    <lineage>
        <taxon>Bacteria</taxon>
        <taxon>Bacillati</taxon>
        <taxon>Mycoplasmatota</taxon>
        <taxon>Mycoplasmoidales</taxon>
        <taxon>Metamycoplasmataceae</taxon>
        <taxon>Mycoplasmopsis</taxon>
    </lineage>
</organism>
<proteinExistence type="inferred from homology"/>
<evidence type="ECO:0000256" key="9">
    <source>
        <dbReference type="PIRSR" id="PIRSR000350-3"/>
    </source>
</evidence>
<dbReference type="Gene3D" id="3.30.390.30">
    <property type="match status" value="1"/>
</dbReference>
<accession>A0A0D5ZJN8</accession>
<evidence type="ECO:0000313" key="15">
    <source>
        <dbReference type="Proteomes" id="UP000032722"/>
    </source>
</evidence>
<dbReference type="InterPro" id="IPR012999">
    <property type="entry name" value="Pyr_OxRdtase_I_AS"/>
</dbReference>
<dbReference type="GO" id="GO:0003955">
    <property type="term" value="F:NAD(P)H dehydrogenase (quinone) activity"/>
    <property type="evidence" value="ECO:0007669"/>
    <property type="project" value="TreeGrafter"/>
</dbReference>